<dbReference type="InterPro" id="IPR007227">
    <property type="entry name" value="Cell_shape_determining_MreD"/>
</dbReference>
<sequence>MPGLILFAYGILLFSIQTSLMDKFAISGVTPDFALIATVFCAVTFSPGRGFAAGCVLGFVQDCLSGGLLGVNTLSKSLIAHTFCQLKGKIMVEGPVPVFVFLLVASVFDSLIFFGSTLLLFRNPPSLETFLGNMPVYVLYNAIVGPFLILFFNRSFQWWNQKLQTS</sequence>
<dbReference type="GO" id="GO:0008360">
    <property type="term" value="P:regulation of cell shape"/>
    <property type="evidence" value="ECO:0007669"/>
    <property type="project" value="UniProtKB-KW"/>
</dbReference>
<evidence type="ECO:0000256" key="6">
    <source>
        <dbReference type="ARBA" id="ARBA00022989"/>
    </source>
</evidence>
<dbReference type="Proteomes" id="UP000594688">
    <property type="component" value="Chromosome"/>
</dbReference>
<evidence type="ECO:0000256" key="5">
    <source>
        <dbReference type="ARBA" id="ARBA00022960"/>
    </source>
</evidence>
<accession>A0A7T0BTG9</accession>
<name>A0A7T0BTG9_9BACT</name>
<dbReference type="AlphaFoldDB" id="A0A7T0BTG9"/>
<proteinExistence type="inferred from homology"/>
<reference evidence="9 10" key="1">
    <citation type="submission" date="2020-02" db="EMBL/GenBank/DDBJ databases">
        <title>Genomic and physiological characterization of two novel Nitrospinaceae genera.</title>
        <authorList>
            <person name="Mueller A.J."/>
            <person name="Jung M.-Y."/>
            <person name="Strachan C.R."/>
            <person name="Herbold C.W."/>
            <person name="Kirkegaard R.H."/>
            <person name="Daims H."/>
        </authorList>
    </citation>
    <scope>NUCLEOTIDE SEQUENCE [LARGE SCALE GENOMIC DNA]</scope>
    <source>
        <strain evidence="9">EB</strain>
    </source>
</reference>
<organism evidence="9 10">
    <name type="scientific">Candidatus Nitronauta litoralis</name>
    <dbReference type="NCBI Taxonomy" id="2705533"/>
    <lineage>
        <taxon>Bacteria</taxon>
        <taxon>Pseudomonadati</taxon>
        <taxon>Nitrospinota/Tectimicrobiota group</taxon>
        <taxon>Nitrospinota</taxon>
        <taxon>Nitrospinia</taxon>
        <taxon>Nitrospinales</taxon>
        <taxon>Nitrospinaceae</taxon>
        <taxon>Candidatus Nitronauta</taxon>
    </lineage>
</organism>
<dbReference type="NCBIfam" id="TIGR03426">
    <property type="entry name" value="shape_MreD"/>
    <property type="match status" value="1"/>
</dbReference>
<evidence type="ECO:0000256" key="2">
    <source>
        <dbReference type="ARBA" id="ARBA00007776"/>
    </source>
</evidence>
<keyword evidence="5" id="KW-0133">Cell shape</keyword>
<evidence type="ECO:0000313" key="10">
    <source>
        <dbReference type="Proteomes" id="UP000594688"/>
    </source>
</evidence>
<evidence type="ECO:0000256" key="1">
    <source>
        <dbReference type="ARBA" id="ARBA00004651"/>
    </source>
</evidence>
<keyword evidence="3" id="KW-1003">Cell membrane</keyword>
<comment type="similarity">
    <text evidence="2">Belongs to the MreD family.</text>
</comment>
<evidence type="ECO:0000256" key="8">
    <source>
        <dbReference type="SAM" id="Phobius"/>
    </source>
</evidence>
<feature type="transmembrane region" description="Helical" evidence="8">
    <location>
        <begin position="134"/>
        <end position="152"/>
    </location>
</feature>
<dbReference type="KEGG" id="nli:G3M70_00740"/>
<keyword evidence="7 8" id="KW-0472">Membrane</keyword>
<dbReference type="Pfam" id="PF04093">
    <property type="entry name" value="MreD"/>
    <property type="match status" value="1"/>
</dbReference>
<evidence type="ECO:0000313" key="9">
    <source>
        <dbReference type="EMBL" id="QPJ60492.1"/>
    </source>
</evidence>
<feature type="transmembrane region" description="Helical" evidence="8">
    <location>
        <begin position="96"/>
        <end position="122"/>
    </location>
</feature>
<gene>
    <name evidence="9" type="primary">mreD</name>
    <name evidence="9" type="ORF">G3M70_00740</name>
</gene>
<comment type="subcellular location">
    <subcellularLocation>
        <location evidence="1">Cell membrane</location>
        <topology evidence="1">Multi-pass membrane protein</topology>
    </subcellularLocation>
</comment>
<dbReference type="EMBL" id="CP048685">
    <property type="protein sequence ID" value="QPJ60492.1"/>
    <property type="molecule type" value="Genomic_DNA"/>
</dbReference>
<protein>
    <submittedName>
        <fullName evidence="9">Rod shape-determining protein MreD</fullName>
    </submittedName>
</protein>
<keyword evidence="6 8" id="KW-1133">Transmembrane helix</keyword>
<evidence type="ECO:0000256" key="3">
    <source>
        <dbReference type="ARBA" id="ARBA00022475"/>
    </source>
</evidence>
<keyword evidence="4 8" id="KW-0812">Transmembrane</keyword>
<evidence type="ECO:0000256" key="7">
    <source>
        <dbReference type="ARBA" id="ARBA00023136"/>
    </source>
</evidence>
<dbReference type="GO" id="GO:0005886">
    <property type="term" value="C:plasma membrane"/>
    <property type="evidence" value="ECO:0007669"/>
    <property type="project" value="UniProtKB-SubCell"/>
</dbReference>
<evidence type="ECO:0000256" key="4">
    <source>
        <dbReference type="ARBA" id="ARBA00022692"/>
    </source>
</evidence>